<dbReference type="STRING" id="69974.MPLDJ20_80034"/>
<sequence>MIETILDLDRYPLDREGTPEWQRLVGESKAALAANGMFNLEGFLRPGMAEKAVAEIRPVMDTRSHIHRRMHNIYFKPSIPELSPDHPALRKVETISHTVCADQIPGSTVLSIYEYAPLVRFLAATMDKPHLYVMQDPLARANVMGYRAGEALNWHFDRSEFTTTLLLQAPERGGDFEYRTDLRSDDNPNYDGVAKLLEGRDPEAKILRIKAGTLNVFRGKNTAHRVTTVEGNRERMIAVFSYYERPGVMFTDEERIGFYGRAA</sequence>
<evidence type="ECO:0000256" key="1">
    <source>
        <dbReference type="RuleBase" id="RU003682"/>
    </source>
</evidence>
<dbReference type="PROSITE" id="PS51471">
    <property type="entry name" value="FE2OG_OXY"/>
    <property type="match status" value="1"/>
</dbReference>
<dbReference type="EMBL" id="CCMZ01000005">
    <property type="protein sequence ID" value="CDX12824.1"/>
    <property type="molecule type" value="Genomic_DNA"/>
</dbReference>
<accession>A0A090DHQ0</accession>
<dbReference type="Gene3D" id="2.60.120.620">
    <property type="entry name" value="q2cbj1_9rhob like domain"/>
    <property type="match status" value="1"/>
</dbReference>
<keyword evidence="1" id="KW-0560">Oxidoreductase</keyword>
<organism evidence="3 5">
    <name type="scientific">Mesorhizobium plurifarium</name>
    <dbReference type="NCBI Taxonomy" id="69974"/>
    <lineage>
        <taxon>Bacteria</taxon>
        <taxon>Pseudomonadati</taxon>
        <taxon>Pseudomonadota</taxon>
        <taxon>Alphaproteobacteria</taxon>
        <taxon>Hyphomicrobiales</taxon>
        <taxon>Phyllobacteriaceae</taxon>
        <taxon>Mesorhizobium</taxon>
    </lineage>
</organism>
<evidence type="ECO:0000313" key="4">
    <source>
        <dbReference type="EMBL" id="CDX61427.1"/>
    </source>
</evidence>
<dbReference type="SUPFAM" id="SSF51197">
    <property type="entry name" value="Clavaminate synthase-like"/>
    <property type="match status" value="1"/>
</dbReference>
<dbReference type="GO" id="GO:0016491">
    <property type="term" value="F:oxidoreductase activity"/>
    <property type="evidence" value="ECO:0007669"/>
    <property type="project" value="UniProtKB-KW"/>
</dbReference>
<protein>
    <recommendedName>
        <fullName evidence="2">Fe2OG dioxygenase domain-containing protein</fullName>
    </recommendedName>
</protein>
<evidence type="ECO:0000313" key="3">
    <source>
        <dbReference type="EMBL" id="CDX12824.1"/>
    </source>
</evidence>
<name>A0A090DHQ0_MESPL</name>
<comment type="similarity">
    <text evidence="1">Belongs to the iron/ascorbate-dependent oxidoreductase family.</text>
</comment>
<dbReference type="InterPro" id="IPR005123">
    <property type="entry name" value="Oxoglu/Fe-dep_dioxygenase_dom"/>
</dbReference>
<dbReference type="Pfam" id="PF23169">
    <property type="entry name" value="HalD"/>
    <property type="match status" value="1"/>
</dbReference>
<dbReference type="EMBL" id="CCNE01000056">
    <property type="protein sequence ID" value="CDX61427.1"/>
    <property type="molecule type" value="Genomic_DNA"/>
</dbReference>
<dbReference type="AlphaFoldDB" id="A0A090DHQ0"/>
<reference evidence="3 6" key="2">
    <citation type="submission" date="2014-08" db="EMBL/GenBank/DDBJ databases">
        <authorList>
            <person name="Moulin Lionel"/>
        </authorList>
    </citation>
    <scope>NUCLEOTIDE SEQUENCE [LARGE SCALE GENOMIC DNA]</scope>
</reference>
<dbReference type="Proteomes" id="UP000046122">
    <property type="component" value="Unassembled WGS sequence"/>
</dbReference>
<proteinExistence type="inferred from homology"/>
<evidence type="ECO:0000313" key="5">
    <source>
        <dbReference type="Proteomes" id="UP000045285"/>
    </source>
</evidence>
<keyword evidence="5" id="KW-1185">Reference proteome</keyword>
<dbReference type="Proteomes" id="UP000045285">
    <property type="component" value="Unassembled WGS sequence"/>
</dbReference>
<evidence type="ECO:0000259" key="2">
    <source>
        <dbReference type="PROSITE" id="PS51471"/>
    </source>
</evidence>
<reference evidence="5" key="1">
    <citation type="submission" date="2014-08" db="EMBL/GenBank/DDBJ databases">
        <authorList>
            <person name="Moulin L."/>
        </authorList>
    </citation>
    <scope>NUCLEOTIDE SEQUENCE [LARGE SCALE GENOMIC DNA]</scope>
</reference>
<dbReference type="GO" id="GO:0046872">
    <property type="term" value="F:metal ion binding"/>
    <property type="evidence" value="ECO:0007669"/>
    <property type="project" value="UniProtKB-KW"/>
</dbReference>
<keyword evidence="1" id="KW-0408">Iron</keyword>
<feature type="domain" description="Fe2OG dioxygenase" evidence="2">
    <location>
        <begin position="137"/>
        <end position="244"/>
    </location>
</feature>
<gene>
    <name evidence="3" type="ORF">MPL3356_130013</name>
    <name evidence="4" type="ORF">MPL3365_60154</name>
</gene>
<evidence type="ECO:0000313" key="6">
    <source>
        <dbReference type="Proteomes" id="UP000046122"/>
    </source>
</evidence>
<dbReference type="InterPro" id="IPR056470">
    <property type="entry name" value="BesD/HalB-like"/>
</dbReference>
<keyword evidence="1" id="KW-0479">Metal-binding</keyword>